<dbReference type="Proteomes" id="UP000035037">
    <property type="component" value="Unassembled WGS sequence"/>
</dbReference>
<name>A0A0G8ARB0_9SYNE</name>
<accession>A0A0G8ARB0</accession>
<dbReference type="AlphaFoldDB" id="A0A0G8ARB0"/>
<protein>
    <recommendedName>
        <fullName evidence="3">Cofactor assembly of complex C subunit B</fullName>
    </recommendedName>
</protein>
<comment type="caution">
    <text evidence="1">The sequence shown here is derived from an EMBL/GenBank/DDBJ whole genome shotgun (WGS) entry which is preliminary data.</text>
</comment>
<reference evidence="1 2" key="1">
    <citation type="submission" date="2015-02" db="EMBL/GenBank/DDBJ databases">
        <authorList>
            <person name="Slaby B."/>
            <person name="Hentschel U."/>
        </authorList>
    </citation>
    <scope>NUCLEOTIDE SEQUENCE [LARGE SCALE GENOMIC DNA]</scope>
    <source>
        <strain evidence="1">15L</strain>
    </source>
</reference>
<proteinExistence type="predicted"/>
<dbReference type="PATRIC" id="fig|1608419.3.peg.1348"/>
<dbReference type="InterPro" id="IPR044705">
    <property type="entry name" value="CCB4"/>
</dbReference>
<dbReference type="InterPro" id="IPR021325">
    <property type="entry name" value="CCB2/CCB4"/>
</dbReference>
<dbReference type="PANTHER" id="PTHR34943">
    <property type="match status" value="1"/>
</dbReference>
<evidence type="ECO:0000313" key="2">
    <source>
        <dbReference type="Proteomes" id="UP000035037"/>
    </source>
</evidence>
<dbReference type="STRING" id="431041.FLM9_508"/>
<organism evidence="1 2">
    <name type="scientific">Candidatus Synechococcus spongiarum 15L</name>
    <dbReference type="NCBI Taxonomy" id="1608419"/>
    <lineage>
        <taxon>Bacteria</taxon>
        <taxon>Bacillati</taxon>
        <taxon>Cyanobacteriota</taxon>
        <taxon>Cyanophyceae</taxon>
        <taxon>Synechococcales</taxon>
        <taxon>Synechococcaceae</taxon>
        <taxon>Synechococcus</taxon>
    </lineage>
</organism>
<dbReference type="EMBL" id="JYFQ01000215">
    <property type="protein sequence ID" value="KKZ10034.1"/>
    <property type="molecule type" value="Genomic_DNA"/>
</dbReference>
<evidence type="ECO:0000313" key="1">
    <source>
        <dbReference type="EMBL" id="KKZ10034.1"/>
    </source>
</evidence>
<sequence>MTTGARLSLLTGSIGSLALALNHLTAGNSPANVSLGRADVVGSLMAVGLMLVGLNWTRVDPAAQQPLALAGEQGLQLAEGLPDGVREELGWGSQMLLLNTAAVAVHCVWNQRLLLSRGLLTGVPYQDGPLVRRVLSGQQRLYLVNLKLFPARREFTYLPEGTPAVLLEPLGAQGLLVVAGASPRCFSAADLGWVKGWAERLGRRLEEAEAAKSFQDQ</sequence>
<dbReference type="Pfam" id="PF11152">
    <property type="entry name" value="CCB2_CCB4"/>
    <property type="match status" value="1"/>
</dbReference>
<dbReference type="PANTHER" id="PTHR34943:SF2">
    <property type="entry name" value="PROTEIN COFACTOR ASSEMBLY OF COMPLEX C SUBUNIT B CCB4, CHLOROPLASTIC"/>
    <property type="match status" value="1"/>
</dbReference>
<dbReference type="GO" id="GO:0010190">
    <property type="term" value="P:cytochrome b6f complex assembly"/>
    <property type="evidence" value="ECO:0007669"/>
    <property type="project" value="TreeGrafter"/>
</dbReference>
<evidence type="ECO:0008006" key="3">
    <source>
        <dbReference type="Google" id="ProtNLM"/>
    </source>
</evidence>
<reference evidence="1 2" key="2">
    <citation type="submission" date="2015-05" db="EMBL/GenBank/DDBJ databases">
        <title>Lifestyle Evolution in Cyanobacterial Symbionts of Sponges.</title>
        <authorList>
            <person name="Burgsdorf I."/>
            <person name="Slaby B.M."/>
            <person name="Handley K.M."/>
            <person name="Haber M."/>
            <person name="Blom J."/>
            <person name="Marshall C.W."/>
            <person name="Gilbert J.A."/>
            <person name="Hentschel U."/>
            <person name="Steindler L."/>
        </authorList>
    </citation>
    <scope>NUCLEOTIDE SEQUENCE [LARGE SCALE GENOMIC DNA]</scope>
    <source>
        <strain evidence="1">15L</strain>
    </source>
</reference>
<gene>
    <name evidence="1" type="ORF">TQ37_10100</name>
</gene>